<name>A0A160PP77_9HYPH</name>
<dbReference type="EMBL" id="AP014809">
    <property type="protein sequence ID" value="BAU93980.1"/>
    <property type="molecule type" value="Genomic_DNA"/>
</dbReference>
<evidence type="ECO:0000256" key="1">
    <source>
        <dbReference type="SAM" id="MobiDB-lite"/>
    </source>
</evidence>
<sequence length="127" mass="12922">MSAPRSHWRSLLTVLQIVALVVFAVADAGHSHAGASHIGHASVAAFEHSDASGSDSVGEIADQAEPGGDKPSAGPCGLCCCHTSFVRQDFAAVTLAPQPGRTLIGIPTVAFDSVAPKTPSEPPRTLA</sequence>
<dbReference type="Proteomes" id="UP000218288">
    <property type="component" value="Chromosome"/>
</dbReference>
<accession>A0A160PP77</accession>
<reference evidence="2 3" key="1">
    <citation type="journal article" date="2016" name="Genome Announc.">
        <title>Complete Genome Sequence of Methylobacterium populi P-1M, Isolated from Pink-Pigmented Household Biofilm.</title>
        <authorList>
            <person name="Morohoshi T."/>
            <person name="Ikeda T."/>
        </authorList>
    </citation>
    <scope>NUCLEOTIDE SEQUENCE [LARGE SCALE GENOMIC DNA]</scope>
    <source>
        <strain evidence="2 3">P-1M</strain>
    </source>
</reference>
<evidence type="ECO:0000313" key="3">
    <source>
        <dbReference type="Proteomes" id="UP000218288"/>
    </source>
</evidence>
<evidence type="ECO:0000313" key="2">
    <source>
        <dbReference type="EMBL" id="BAU93980.1"/>
    </source>
</evidence>
<evidence type="ECO:0008006" key="4">
    <source>
        <dbReference type="Google" id="ProtNLM"/>
    </source>
</evidence>
<gene>
    <name evidence="2" type="ORF">MPPM_5375</name>
</gene>
<dbReference type="AlphaFoldDB" id="A0A160PP77"/>
<organism evidence="2 3">
    <name type="scientific">Methylorubrum populi</name>
    <dbReference type="NCBI Taxonomy" id="223967"/>
    <lineage>
        <taxon>Bacteria</taxon>
        <taxon>Pseudomonadati</taxon>
        <taxon>Pseudomonadota</taxon>
        <taxon>Alphaproteobacteria</taxon>
        <taxon>Hyphomicrobiales</taxon>
        <taxon>Methylobacteriaceae</taxon>
        <taxon>Methylorubrum</taxon>
    </lineage>
</organism>
<protein>
    <recommendedName>
        <fullName evidence="4">DUF2946 domain-containing protein</fullName>
    </recommendedName>
</protein>
<feature type="region of interest" description="Disordered" evidence="1">
    <location>
        <begin position="49"/>
        <end position="71"/>
    </location>
</feature>
<proteinExistence type="predicted"/>